<gene>
    <name evidence="1" type="ORF">BST96_02570</name>
</gene>
<dbReference type="Proteomes" id="UP000193450">
    <property type="component" value="Chromosome"/>
</dbReference>
<accession>A0A1X9NDQ5</accession>
<sequence>MGHAASLPCTQSTPFGHGAGSALGKIHPCIFTVPEPPTQHSSCITFTLFTTRHYWVSRLFVFNNTERMRDLKVVSCLFLVAYKSREDDYEMLEPSTKNRQLTAGWLVETKFKFMS</sequence>
<name>A0A1X9NDQ5_9GAMM</name>
<protein>
    <submittedName>
        <fullName evidence="1">Uncharacterized protein</fullName>
    </submittedName>
</protein>
<reference evidence="1 2" key="1">
    <citation type="submission" date="2016-11" db="EMBL/GenBank/DDBJ databases">
        <title>Trade-off between light-utilization and light-protection in marine flavobacteria.</title>
        <authorList>
            <person name="Kumagai Y."/>
        </authorList>
    </citation>
    <scope>NUCLEOTIDE SEQUENCE [LARGE SCALE GENOMIC DNA]</scope>
    <source>
        <strain evidence="1 2">NBRC 107125</strain>
    </source>
</reference>
<evidence type="ECO:0000313" key="1">
    <source>
        <dbReference type="EMBL" id="ARN73087.1"/>
    </source>
</evidence>
<organism evidence="1 2">
    <name type="scientific">Oceanicoccus sagamiensis</name>
    <dbReference type="NCBI Taxonomy" id="716816"/>
    <lineage>
        <taxon>Bacteria</taxon>
        <taxon>Pseudomonadati</taxon>
        <taxon>Pseudomonadota</taxon>
        <taxon>Gammaproteobacteria</taxon>
        <taxon>Cellvibrionales</taxon>
        <taxon>Spongiibacteraceae</taxon>
        <taxon>Oceanicoccus</taxon>
    </lineage>
</organism>
<keyword evidence="2" id="KW-1185">Reference proteome</keyword>
<evidence type="ECO:0000313" key="2">
    <source>
        <dbReference type="Proteomes" id="UP000193450"/>
    </source>
</evidence>
<dbReference type="EMBL" id="CP019343">
    <property type="protein sequence ID" value="ARN73087.1"/>
    <property type="molecule type" value="Genomic_DNA"/>
</dbReference>
<proteinExistence type="predicted"/>
<dbReference type="KEGG" id="osg:BST96_02570"/>
<dbReference type="AlphaFoldDB" id="A0A1X9NDQ5"/>